<evidence type="ECO:0000256" key="1">
    <source>
        <dbReference type="SAM" id="Phobius"/>
    </source>
</evidence>
<name>A0A1F6MA14_9BACT</name>
<dbReference type="EMBL" id="MFQA01000039">
    <property type="protein sequence ID" value="OGH68492.1"/>
    <property type="molecule type" value="Genomic_DNA"/>
</dbReference>
<comment type="caution">
    <text evidence="2">The sequence shown here is derived from an EMBL/GenBank/DDBJ whole genome shotgun (WGS) entry which is preliminary data.</text>
</comment>
<feature type="transmembrane region" description="Helical" evidence="1">
    <location>
        <begin position="162"/>
        <end position="183"/>
    </location>
</feature>
<sequence length="191" mass="21759">MVLAIVLLLRLGIPPLILRRPLLGTVLAIAADVFDYNLYSRFGWGILGGPGLRYQLLDKALDTYYMVFALVVVSKWTTTLKISSYVLFASRLAGVVLLFLLKNEIVLVIFPNFFETFFLSVLILRLDKRQNVHPAMLLFLFAVAIFQKMFQEYALHVLPIRYLTILKEIVTAGVSIVFFSLYYQLRGVTTS</sequence>
<keyword evidence="1" id="KW-0812">Transmembrane</keyword>
<protein>
    <submittedName>
        <fullName evidence="2">Uncharacterized protein</fullName>
    </submittedName>
</protein>
<accession>A0A1F6MA14</accession>
<keyword evidence="1" id="KW-1133">Transmembrane helix</keyword>
<gene>
    <name evidence="2" type="ORF">A3D53_00225</name>
</gene>
<proteinExistence type="predicted"/>
<feature type="transmembrane region" description="Helical" evidence="1">
    <location>
        <begin position="106"/>
        <end position="126"/>
    </location>
</feature>
<feature type="transmembrane region" description="Helical" evidence="1">
    <location>
        <begin position="82"/>
        <end position="101"/>
    </location>
</feature>
<evidence type="ECO:0000313" key="3">
    <source>
        <dbReference type="Proteomes" id="UP000176413"/>
    </source>
</evidence>
<evidence type="ECO:0000313" key="2">
    <source>
        <dbReference type="EMBL" id="OGH68492.1"/>
    </source>
</evidence>
<keyword evidence="1" id="KW-0472">Membrane</keyword>
<feature type="transmembrane region" description="Helical" evidence="1">
    <location>
        <begin position="132"/>
        <end position="150"/>
    </location>
</feature>
<dbReference type="Proteomes" id="UP000176413">
    <property type="component" value="Unassembled WGS sequence"/>
</dbReference>
<organism evidence="2 3">
    <name type="scientific">Candidatus Magasanikbacteria bacterium RIFCSPHIGHO2_02_FULL_45_10</name>
    <dbReference type="NCBI Taxonomy" id="1798679"/>
    <lineage>
        <taxon>Bacteria</taxon>
        <taxon>Candidatus Magasanikiibacteriota</taxon>
    </lineage>
</organism>
<reference evidence="2 3" key="1">
    <citation type="journal article" date="2016" name="Nat. Commun.">
        <title>Thousands of microbial genomes shed light on interconnected biogeochemical processes in an aquifer system.</title>
        <authorList>
            <person name="Anantharaman K."/>
            <person name="Brown C.T."/>
            <person name="Hug L.A."/>
            <person name="Sharon I."/>
            <person name="Castelle C.J."/>
            <person name="Probst A.J."/>
            <person name="Thomas B.C."/>
            <person name="Singh A."/>
            <person name="Wilkins M.J."/>
            <person name="Karaoz U."/>
            <person name="Brodie E.L."/>
            <person name="Williams K.H."/>
            <person name="Hubbard S.S."/>
            <person name="Banfield J.F."/>
        </authorList>
    </citation>
    <scope>NUCLEOTIDE SEQUENCE [LARGE SCALE GENOMIC DNA]</scope>
</reference>
<dbReference type="AlphaFoldDB" id="A0A1F6MA14"/>